<organism evidence="2">
    <name type="scientific">marine sediment metagenome</name>
    <dbReference type="NCBI Taxonomy" id="412755"/>
    <lineage>
        <taxon>unclassified sequences</taxon>
        <taxon>metagenomes</taxon>
        <taxon>ecological metagenomes</taxon>
    </lineage>
</organism>
<dbReference type="AlphaFoldDB" id="A0A0F9JJX4"/>
<proteinExistence type="predicted"/>
<evidence type="ECO:0000313" key="2">
    <source>
        <dbReference type="EMBL" id="KKM69908.1"/>
    </source>
</evidence>
<name>A0A0F9JJX4_9ZZZZ</name>
<dbReference type="InterPro" id="IPR006448">
    <property type="entry name" value="Phage_term_ssu_P27"/>
</dbReference>
<feature type="compositionally biased region" description="Basic and acidic residues" evidence="1">
    <location>
        <begin position="134"/>
        <end position="145"/>
    </location>
</feature>
<feature type="region of interest" description="Disordered" evidence="1">
    <location>
        <begin position="1"/>
        <end position="36"/>
    </location>
</feature>
<dbReference type="Pfam" id="PF05119">
    <property type="entry name" value="Terminase_4"/>
    <property type="match status" value="1"/>
</dbReference>
<comment type="caution">
    <text evidence="2">The sequence shown here is derived from an EMBL/GenBank/DDBJ whole genome shotgun (WGS) entry which is preliminary data.</text>
</comment>
<accession>A0A0F9JJX4</accession>
<feature type="region of interest" description="Disordered" evidence="1">
    <location>
        <begin position="134"/>
        <end position="154"/>
    </location>
</feature>
<evidence type="ECO:0000256" key="1">
    <source>
        <dbReference type="SAM" id="MobiDB-lite"/>
    </source>
</evidence>
<evidence type="ECO:0008006" key="3">
    <source>
        <dbReference type="Google" id="ProtNLM"/>
    </source>
</evidence>
<dbReference type="EMBL" id="LAZR01009911">
    <property type="protein sequence ID" value="KKM69908.1"/>
    <property type="molecule type" value="Genomic_DNA"/>
</dbReference>
<protein>
    <recommendedName>
        <fullName evidence="3">Phage terminase small subunit P27 family</fullName>
    </recommendedName>
</protein>
<reference evidence="2" key="1">
    <citation type="journal article" date="2015" name="Nature">
        <title>Complex archaea that bridge the gap between prokaryotes and eukaryotes.</title>
        <authorList>
            <person name="Spang A."/>
            <person name="Saw J.H."/>
            <person name="Jorgensen S.L."/>
            <person name="Zaremba-Niedzwiedzka K."/>
            <person name="Martijn J."/>
            <person name="Lind A.E."/>
            <person name="van Eijk R."/>
            <person name="Schleper C."/>
            <person name="Guy L."/>
            <person name="Ettema T.J."/>
        </authorList>
    </citation>
    <scope>NUCLEOTIDE SEQUENCE</scope>
</reference>
<sequence>MARGRLKTSDSKNKLHGNPGRRKRKKQSFTASDDRFGIPKGLSEIIRREVRQFANSLKEKGLAVENHRSDFRLYCEHLQNAYDANQTIKKEGMIVVDERGLSRKHPANQIFKDNSVEAMRIKRDIERLVKDIEPPEKDNPLKEFMNRGGRPYKV</sequence>
<gene>
    <name evidence="2" type="ORF">LCGC14_1446080</name>
</gene>